<gene>
    <name evidence="2" type="ORF">D8I35_15150</name>
</gene>
<feature type="transmembrane region" description="Helical" evidence="1">
    <location>
        <begin position="50"/>
        <end position="69"/>
    </location>
</feature>
<feature type="transmembrane region" description="Helical" evidence="1">
    <location>
        <begin position="124"/>
        <end position="146"/>
    </location>
</feature>
<accession>A0A3M6QNJ2</accession>
<dbReference type="InterPro" id="IPR013901">
    <property type="entry name" value="Anthrone_oxy"/>
</dbReference>
<name>A0A3M6QNJ2_9BURK</name>
<reference evidence="2 3" key="1">
    <citation type="submission" date="2018-10" db="EMBL/GenBank/DDBJ databases">
        <title>Draft genome of Cortibacter populi DSM10536.</title>
        <authorList>
            <person name="Bernier A.-M."/>
            <person name="Bernard K."/>
        </authorList>
    </citation>
    <scope>NUCLEOTIDE SEQUENCE [LARGE SCALE GENOMIC DNA]</scope>
    <source>
        <strain evidence="2 3">DSM 105136</strain>
    </source>
</reference>
<dbReference type="EMBL" id="RDQO01000005">
    <property type="protein sequence ID" value="RMX04321.1"/>
    <property type="molecule type" value="Genomic_DNA"/>
</dbReference>
<keyword evidence="1" id="KW-1133">Transmembrane helix</keyword>
<evidence type="ECO:0000256" key="1">
    <source>
        <dbReference type="SAM" id="Phobius"/>
    </source>
</evidence>
<proteinExistence type="predicted"/>
<keyword evidence="3" id="KW-1185">Reference proteome</keyword>
<evidence type="ECO:0000313" key="2">
    <source>
        <dbReference type="EMBL" id="RMX04321.1"/>
    </source>
</evidence>
<dbReference type="RefSeq" id="WP_122231203.1">
    <property type="nucleotide sequence ID" value="NZ_RDQO01000005.1"/>
</dbReference>
<feature type="transmembrane region" description="Helical" evidence="1">
    <location>
        <begin position="81"/>
        <end position="101"/>
    </location>
</feature>
<dbReference type="OrthoDB" id="7839936at2"/>
<comment type="caution">
    <text evidence="2">The sequence shown here is derived from an EMBL/GenBank/DDBJ whole genome shotgun (WGS) entry which is preliminary data.</text>
</comment>
<dbReference type="AlphaFoldDB" id="A0A3M6QNJ2"/>
<protein>
    <submittedName>
        <fullName evidence="2">DUF1772 domain-containing protein</fullName>
    </submittedName>
</protein>
<keyword evidence="1" id="KW-0472">Membrane</keyword>
<organism evidence="2 3">
    <name type="scientific">Corticibacter populi</name>
    <dbReference type="NCBI Taxonomy" id="1550736"/>
    <lineage>
        <taxon>Bacteria</taxon>
        <taxon>Pseudomonadati</taxon>
        <taxon>Pseudomonadota</taxon>
        <taxon>Betaproteobacteria</taxon>
        <taxon>Burkholderiales</taxon>
        <taxon>Comamonadaceae</taxon>
        <taxon>Corticibacter</taxon>
    </lineage>
</organism>
<keyword evidence="1" id="KW-0812">Transmembrane</keyword>
<evidence type="ECO:0000313" key="3">
    <source>
        <dbReference type="Proteomes" id="UP000278006"/>
    </source>
</evidence>
<sequence length="148" mass="15713">MRLLFQILAVTGSAMFAGVMLAIGVILGGYWKSLPPAGFLDWFAQHGSLVMRAIPLVVVPTLIGLTGSLWHDWKVPASRGLWLASAACIVAVLAFTMAYFVPSNAAFAGKAIALDQVSAKLDSWLLLHNIRIALALVASVLGIVAITR</sequence>
<dbReference type="Proteomes" id="UP000278006">
    <property type="component" value="Unassembled WGS sequence"/>
</dbReference>
<feature type="transmembrane region" description="Helical" evidence="1">
    <location>
        <begin position="7"/>
        <end position="30"/>
    </location>
</feature>
<dbReference type="Pfam" id="PF08592">
    <property type="entry name" value="Anthrone_oxy"/>
    <property type="match status" value="1"/>
</dbReference>